<keyword evidence="7" id="KW-0418">Kinase</keyword>
<comment type="function">
    <text evidence="8">The phosphoenolpyruvate-dependent sugar phosphotransferase system (sugar PTS), a major carbohydrate active transport system, catalyzes the phosphorylation of incoming sugar substrates concomitantly with their translocation across the cell membrane. The enzyme II UlaABC PTS system is involved in ascorbate transport.</text>
</comment>
<organism evidence="12 13">
    <name type="scientific">Candidatus Enterococcus murrayae</name>
    <dbReference type="NCBI Taxonomy" id="2815321"/>
    <lineage>
        <taxon>Bacteria</taxon>
        <taxon>Bacillati</taxon>
        <taxon>Bacillota</taxon>
        <taxon>Bacilli</taxon>
        <taxon>Lactobacillales</taxon>
        <taxon>Enterococcaceae</taxon>
        <taxon>Enterococcus</taxon>
    </lineage>
</organism>
<evidence type="ECO:0000256" key="10">
    <source>
        <dbReference type="ARBA" id="ARBA00042072"/>
    </source>
</evidence>
<evidence type="ECO:0000256" key="9">
    <source>
        <dbReference type="ARBA" id="ARBA00041175"/>
    </source>
</evidence>
<keyword evidence="5" id="KW-0808">Transferase</keyword>
<keyword evidence="3" id="KW-0963">Cytoplasm</keyword>
<reference evidence="12 13" key="1">
    <citation type="submission" date="2021-03" db="EMBL/GenBank/DDBJ databases">
        <title>Enterococcal diversity collection.</title>
        <authorList>
            <person name="Gilmore M.S."/>
            <person name="Schwartzman J."/>
            <person name="Van Tyne D."/>
            <person name="Martin M."/>
            <person name="Earl A.M."/>
            <person name="Manson A.L."/>
            <person name="Straub T."/>
            <person name="Salamzade R."/>
            <person name="Saavedra J."/>
            <person name="Lebreton F."/>
            <person name="Prichula J."/>
            <person name="Schaufler K."/>
            <person name="Gaca A."/>
            <person name="Sgardioli B."/>
            <person name="Wagenaar J."/>
            <person name="Strong T."/>
        </authorList>
    </citation>
    <scope>NUCLEOTIDE SEQUENCE [LARGE SCALE GENOMIC DNA]</scope>
    <source>
        <strain evidence="12 13">MJM16</strain>
    </source>
</reference>
<feature type="domain" description="PTS EIIA type-2" evidence="11">
    <location>
        <begin position="4"/>
        <end position="149"/>
    </location>
</feature>
<dbReference type="SUPFAM" id="SSF55804">
    <property type="entry name" value="Phoshotransferase/anion transport protein"/>
    <property type="match status" value="1"/>
</dbReference>
<evidence type="ECO:0000256" key="3">
    <source>
        <dbReference type="ARBA" id="ARBA00022490"/>
    </source>
</evidence>
<keyword evidence="2" id="KW-0813">Transport</keyword>
<keyword evidence="12" id="KW-0762">Sugar transport</keyword>
<proteinExistence type="predicted"/>
<evidence type="ECO:0000256" key="2">
    <source>
        <dbReference type="ARBA" id="ARBA00022448"/>
    </source>
</evidence>
<dbReference type="Pfam" id="PF00359">
    <property type="entry name" value="PTS_EIIA_2"/>
    <property type="match status" value="1"/>
</dbReference>
<dbReference type="InterPro" id="IPR016152">
    <property type="entry name" value="PTrfase/Anion_transptr"/>
</dbReference>
<evidence type="ECO:0000256" key="7">
    <source>
        <dbReference type="ARBA" id="ARBA00022777"/>
    </source>
</evidence>
<protein>
    <recommendedName>
        <fullName evidence="9">Ascorbate-specific PTS system EIIA component</fullName>
    </recommendedName>
    <alternativeName>
        <fullName evidence="10">Ascorbate-specific phosphotransferase enzyme IIA component</fullName>
    </alternativeName>
</protein>
<evidence type="ECO:0000256" key="5">
    <source>
        <dbReference type="ARBA" id="ARBA00022679"/>
    </source>
</evidence>
<evidence type="ECO:0000256" key="6">
    <source>
        <dbReference type="ARBA" id="ARBA00022683"/>
    </source>
</evidence>
<dbReference type="RefSeq" id="WP_207108363.1">
    <property type="nucleotide sequence ID" value="NZ_JAFLVR010000021.1"/>
</dbReference>
<accession>A0ABS3HGL6</accession>
<dbReference type="CDD" id="cd00211">
    <property type="entry name" value="PTS_IIA_fru"/>
    <property type="match status" value="1"/>
</dbReference>
<comment type="subcellular location">
    <subcellularLocation>
        <location evidence="1">Cytoplasm</location>
    </subcellularLocation>
</comment>
<name>A0ABS3HGL6_9ENTE</name>
<dbReference type="PROSITE" id="PS51094">
    <property type="entry name" value="PTS_EIIA_TYPE_2"/>
    <property type="match status" value="1"/>
</dbReference>
<gene>
    <name evidence="12" type="ORF">JZO85_09930</name>
</gene>
<dbReference type="Proteomes" id="UP000664495">
    <property type="component" value="Unassembled WGS sequence"/>
</dbReference>
<evidence type="ECO:0000256" key="1">
    <source>
        <dbReference type="ARBA" id="ARBA00004496"/>
    </source>
</evidence>
<evidence type="ECO:0000259" key="11">
    <source>
        <dbReference type="PROSITE" id="PS51094"/>
    </source>
</evidence>
<dbReference type="InterPro" id="IPR002178">
    <property type="entry name" value="PTS_EIIA_type-2_dom"/>
</dbReference>
<sequence length="151" mass="17306">MLKYFFDNDLVKYSDKKITDWKEAISESCQLLLDKQLIDQTYVDEIIHCVEEHGPYIVIVPQVAMPHSSEESSGVFGTAISFTKMLEPIQFESEEDKSAILFFTLAAKNAEEHMENIQNLSELLMTEGLIERLAATNSIEDYQAVMNEYKL</sequence>
<dbReference type="InterPro" id="IPR051351">
    <property type="entry name" value="Ascorbate-PTS_EIIA_comp"/>
</dbReference>
<evidence type="ECO:0000256" key="4">
    <source>
        <dbReference type="ARBA" id="ARBA00022553"/>
    </source>
</evidence>
<keyword evidence="13" id="KW-1185">Reference proteome</keyword>
<evidence type="ECO:0000313" key="13">
    <source>
        <dbReference type="Proteomes" id="UP000664495"/>
    </source>
</evidence>
<keyword evidence="4" id="KW-0597">Phosphoprotein</keyword>
<dbReference type="EMBL" id="JAFLVR010000021">
    <property type="protein sequence ID" value="MBO0452590.1"/>
    <property type="molecule type" value="Genomic_DNA"/>
</dbReference>
<evidence type="ECO:0000313" key="12">
    <source>
        <dbReference type="EMBL" id="MBO0452590.1"/>
    </source>
</evidence>
<keyword evidence="6" id="KW-0598">Phosphotransferase system</keyword>
<evidence type="ECO:0000256" key="8">
    <source>
        <dbReference type="ARBA" id="ARBA00037387"/>
    </source>
</evidence>
<dbReference type="PANTHER" id="PTHR36203">
    <property type="entry name" value="ASCORBATE-SPECIFIC PTS SYSTEM EIIA COMPONENT"/>
    <property type="match status" value="1"/>
</dbReference>
<dbReference type="Gene3D" id="3.40.930.10">
    <property type="entry name" value="Mannitol-specific EII, Chain A"/>
    <property type="match status" value="1"/>
</dbReference>
<comment type="caution">
    <text evidence="12">The sequence shown here is derived from an EMBL/GenBank/DDBJ whole genome shotgun (WGS) entry which is preliminary data.</text>
</comment>
<dbReference type="PANTHER" id="PTHR36203:SF1">
    <property type="entry name" value="ASCORBATE-SPECIFIC PTS SYSTEM EIIA COMPONENT"/>
    <property type="match status" value="1"/>
</dbReference>